<keyword evidence="5" id="KW-1185">Reference proteome</keyword>
<dbReference type="InterPro" id="IPR020904">
    <property type="entry name" value="Sc_DH/Rdtase_CS"/>
</dbReference>
<dbReference type="GO" id="GO:0016020">
    <property type="term" value="C:membrane"/>
    <property type="evidence" value="ECO:0007669"/>
    <property type="project" value="TreeGrafter"/>
</dbReference>
<dbReference type="AlphaFoldDB" id="A0A6I3XDV9"/>
<dbReference type="RefSeq" id="WP_155708625.1">
    <property type="nucleotide sequence ID" value="NZ_BMWU01000017.1"/>
</dbReference>
<dbReference type="Proteomes" id="UP000431684">
    <property type="component" value="Unassembled WGS sequence"/>
</dbReference>
<dbReference type="InterPro" id="IPR002347">
    <property type="entry name" value="SDR_fam"/>
</dbReference>
<organism evidence="4 5">
    <name type="scientific">Pseudoduganella dura</name>
    <dbReference type="NCBI Taxonomy" id="321982"/>
    <lineage>
        <taxon>Bacteria</taxon>
        <taxon>Pseudomonadati</taxon>
        <taxon>Pseudomonadota</taxon>
        <taxon>Betaproteobacteria</taxon>
        <taxon>Burkholderiales</taxon>
        <taxon>Oxalobacteraceae</taxon>
        <taxon>Telluria group</taxon>
        <taxon>Pseudoduganella</taxon>
    </lineage>
</organism>
<comment type="caution">
    <text evidence="4">The sequence shown here is derived from an EMBL/GenBank/DDBJ whole genome shotgun (WGS) entry which is preliminary data.</text>
</comment>
<dbReference type="PRINTS" id="PR00080">
    <property type="entry name" value="SDRFAMILY"/>
</dbReference>
<dbReference type="SUPFAM" id="SSF51735">
    <property type="entry name" value="NAD(P)-binding Rossmann-fold domains"/>
    <property type="match status" value="1"/>
</dbReference>
<dbReference type="EMBL" id="WNWM01000002">
    <property type="protein sequence ID" value="MUI12720.1"/>
    <property type="molecule type" value="Genomic_DNA"/>
</dbReference>
<accession>A0A6I3XDV9</accession>
<evidence type="ECO:0000256" key="3">
    <source>
        <dbReference type="RuleBase" id="RU000363"/>
    </source>
</evidence>
<evidence type="ECO:0000313" key="5">
    <source>
        <dbReference type="Proteomes" id="UP000431684"/>
    </source>
</evidence>
<evidence type="ECO:0000256" key="2">
    <source>
        <dbReference type="ARBA" id="ARBA00023002"/>
    </source>
</evidence>
<evidence type="ECO:0000256" key="1">
    <source>
        <dbReference type="ARBA" id="ARBA00006484"/>
    </source>
</evidence>
<dbReference type="InterPro" id="IPR036291">
    <property type="entry name" value="NAD(P)-bd_dom_sf"/>
</dbReference>
<dbReference type="PRINTS" id="PR00081">
    <property type="entry name" value="GDHRDH"/>
</dbReference>
<dbReference type="OrthoDB" id="9797538at2"/>
<name>A0A6I3XDV9_9BURK</name>
<dbReference type="PANTHER" id="PTHR44196:SF1">
    <property type="entry name" value="DEHYDROGENASE_REDUCTASE SDR FAMILY MEMBER 7B"/>
    <property type="match status" value="1"/>
</dbReference>
<dbReference type="Gene3D" id="3.40.50.720">
    <property type="entry name" value="NAD(P)-binding Rossmann-like Domain"/>
    <property type="match status" value="1"/>
</dbReference>
<dbReference type="NCBIfam" id="NF005437">
    <property type="entry name" value="PRK07024.1"/>
    <property type="match status" value="1"/>
</dbReference>
<keyword evidence="2" id="KW-0560">Oxidoreductase</keyword>
<proteinExistence type="inferred from homology"/>
<protein>
    <submittedName>
        <fullName evidence="4">SDR family oxidoreductase</fullName>
    </submittedName>
</protein>
<evidence type="ECO:0000313" key="4">
    <source>
        <dbReference type="EMBL" id="MUI12720.1"/>
    </source>
</evidence>
<comment type="similarity">
    <text evidence="1 3">Belongs to the short-chain dehydrogenases/reductases (SDR) family.</text>
</comment>
<sequence length="272" mass="28575">MAAAGPRVFITGASSGIGAALAARYAADGATLGLFARREAVLQELVATLPSPGTASRISPAAHRTYPGDVCDHAALAAAARDFIAHAGGIDIVIASAGISHGTLTEVPEDLPVFESIIATNVTATVATFAPFIETMRAQGHGTLVGIASVAGVRGLPGGGGYSASKAAVVTYCESLRLEMRRHGIRVVTIAPGYIDTPMTQQNRYHMPFLMTPERFAARAVRAIGGGVRYRVIPWQMGVVARLLRWLPDALYDLAFARAPRKARKSMSRNAP</sequence>
<dbReference type="PANTHER" id="PTHR44196">
    <property type="entry name" value="DEHYDROGENASE/REDUCTASE SDR FAMILY MEMBER 7B"/>
    <property type="match status" value="1"/>
</dbReference>
<dbReference type="Pfam" id="PF00106">
    <property type="entry name" value="adh_short"/>
    <property type="match status" value="1"/>
</dbReference>
<reference evidence="4 5" key="1">
    <citation type="submission" date="2019-11" db="EMBL/GenBank/DDBJ databases">
        <title>Draft Genome Sequences of Six Type Strains of the Genus Massilia.</title>
        <authorList>
            <person name="Miess H."/>
            <person name="Frediansyah A."/>
            <person name="Goeker M."/>
            <person name="Gross H."/>
        </authorList>
    </citation>
    <scope>NUCLEOTIDE SEQUENCE [LARGE SCALE GENOMIC DNA]</scope>
    <source>
        <strain evidence="4 5">DSM 17513</strain>
    </source>
</reference>
<dbReference type="PROSITE" id="PS00061">
    <property type="entry name" value="ADH_SHORT"/>
    <property type="match status" value="1"/>
</dbReference>
<gene>
    <name evidence="4" type="ORF">GJV26_09580</name>
</gene>
<dbReference type="GO" id="GO:0016491">
    <property type="term" value="F:oxidoreductase activity"/>
    <property type="evidence" value="ECO:0007669"/>
    <property type="project" value="UniProtKB-KW"/>
</dbReference>